<evidence type="ECO:0008006" key="3">
    <source>
        <dbReference type="Google" id="ProtNLM"/>
    </source>
</evidence>
<dbReference type="EMBL" id="FOLG01000001">
    <property type="protein sequence ID" value="SFB78236.1"/>
    <property type="molecule type" value="Genomic_DNA"/>
</dbReference>
<keyword evidence="2" id="KW-1185">Reference proteome</keyword>
<dbReference type="AlphaFoldDB" id="A0A1I1DV17"/>
<evidence type="ECO:0000313" key="1">
    <source>
        <dbReference type="EMBL" id="SFB78236.1"/>
    </source>
</evidence>
<organism evidence="1 2">
    <name type="scientific">Tropicimonas isoalkanivorans</name>
    <dbReference type="NCBI Taxonomy" id="441112"/>
    <lineage>
        <taxon>Bacteria</taxon>
        <taxon>Pseudomonadati</taxon>
        <taxon>Pseudomonadota</taxon>
        <taxon>Alphaproteobacteria</taxon>
        <taxon>Rhodobacterales</taxon>
        <taxon>Roseobacteraceae</taxon>
        <taxon>Tropicimonas</taxon>
    </lineage>
</organism>
<reference evidence="1 2" key="1">
    <citation type="submission" date="2016-10" db="EMBL/GenBank/DDBJ databases">
        <authorList>
            <person name="de Groot N.N."/>
        </authorList>
    </citation>
    <scope>NUCLEOTIDE SEQUENCE [LARGE SCALE GENOMIC DNA]</scope>
    <source>
        <strain evidence="1 2">DSM 19548</strain>
    </source>
</reference>
<proteinExistence type="predicted"/>
<dbReference type="Gene3D" id="3.40.50.1820">
    <property type="entry name" value="alpha/beta hydrolase"/>
    <property type="match status" value="1"/>
</dbReference>
<accession>A0A1I1DV17</accession>
<sequence length="204" mass="22355">MSEVAKEMTNIANPEALDALSALSERYVFALVPGFKNSGPEHWQSHWQNSTPFFTRITHSHWTHRDIHFWIDAIRRLLAEVEKPVILIGHSLGSLASACVIAEAHPRVAGGMLVAPAEPMRFEAEDQIPHAPLPRPTVLVASHNDTLISLSRTQGLAQNWQSDFVDLGDAGHINSESGFGRWPYGLTILADLVARIEDGAAAQG</sequence>
<evidence type="ECO:0000313" key="2">
    <source>
        <dbReference type="Proteomes" id="UP000198728"/>
    </source>
</evidence>
<dbReference type="SUPFAM" id="SSF53474">
    <property type="entry name" value="alpha/beta-Hydrolases"/>
    <property type="match status" value="1"/>
</dbReference>
<dbReference type="Pfam" id="PF06821">
    <property type="entry name" value="Ser_hydrolase"/>
    <property type="match status" value="1"/>
</dbReference>
<dbReference type="InterPro" id="IPR010662">
    <property type="entry name" value="RBBP9/YdeN"/>
</dbReference>
<dbReference type="InterPro" id="IPR029058">
    <property type="entry name" value="AB_hydrolase_fold"/>
</dbReference>
<dbReference type="STRING" id="441112.SAMN04488094_101470"/>
<protein>
    <recommendedName>
        <fullName evidence="3">Alpha/beta hydrolase family protein</fullName>
    </recommendedName>
</protein>
<name>A0A1I1DV17_9RHOB</name>
<dbReference type="GO" id="GO:0016787">
    <property type="term" value="F:hydrolase activity"/>
    <property type="evidence" value="ECO:0007669"/>
    <property type="project" value="InterPro"/>
</dbReference>
<dbReference type="Proteomes" id="UP000198728">
    <property type="component" value="Unassembled WGS sequence"/>
</dbReference>
<gene>
    <name evidence="1" type="ORF">SAMN04488094_101470</name>
</gene>